<dbReference type="EMBL" id="CP094669">
    <property type="protein sequence ID" value="UOG74102.1"/>
    <property type="molecule type" value="Genomic_DNA"/>
</dbReference>
<protein>
    <submittedName>
        <fullName evidence="2">GNAT family N-acetyltransferase</fullName>
    </submittedName>
</protein>
<dbReference type="Proteomes" id="UP000831113">
    <property type="component" value="Chromosome"/>
</dbReference>
<gene>
    <name evidence="2" type="ORF">MTX78_18520</name>
</gene>
<sequence length="187" mass="21010">MIETERLLLRPWQAHDRHSLLALLDTDRSRLTLDFPKTLAAVQDAATAANFIEEKIREWHTRAGYQLGVWQKANNQCIGFVSFKNIDWSVPKAELAYLLAATAEGQGLMLEAARASLAWAFERLDLERVYCNARPGNLRSGMLAERLGFRREGLMRHAFRGGDGALHDTILYGLLQSDDRALAAETA</sequence>
<dbReference type="Gene3D" id="3.40.630.30">
    <property type="match status" value="1"/>
</dbReference>
<proteinExistence type="predicted"/>
<dbReference type="InterPro" id="IPR051908">
    <property type="entry name" value="Ribosomal_N-acetyltransferase"/>
</dbReference>
<dbReference type="PROSITE" id="PS51186">
    <property type="entry name" value="GNAT"/>
    <property type="match status" value="1"/>
</dbReference>
<dbReference type="InterPro" id="IPR000182">
    <property type="entry name" value="GNAT_dom"/>
</dbReference>
<dbReference type="PANTHER" id="PTHR43441:SF11">
    <property type="entry name" value="RIBOSOMAL-PROTEIN-SERINE ACETYLTRANSFERASE"/>
    <property type="match status" value="1"/>
</dbReference>
<dbReference type="PANTHER" id="PTHR43441">
    <property type="entry name" value="RIBOSOMAL-PROTEIN-SERINE ACETYLTRANSFERASE"/>
    <property type="match status" value="1"/>
</dbReference>
<dbReference type="InterPro" id="IPR016181">
    <property type="entry name" value="Acyl_CoA_acyltransferase"/>
</dbReference>
<evidence type="ECO:0000313" key="3">
    <source>
        <dbReference type="Proteomes" id="UP000831113"/>
    </source>
</evidence>
<evidence type="ECO:0000259" key="1">
    <source>
        <dbReference type="PROSITE" id="PS51186"/>
    </source>
</evidence>
<evidence type="ECO:0000313" key="2">
    <source>
        <dbReference type="EMBL" id="UOG74102.1"/>
    </source>
</evidence>
<organism evidence="2 3">
    <name type="scientific">Hymenobacter tibetensis</name>
    <dbReference type="NCBI Taxonomy" id="497967"/>
    <lineage>
        <taxon>Bacteria</taxon>
        <taxon>Pseudomonadati</taxon>
        <taxon>Bacteroidota</taxon>
        <taxon>Cytophagia</taxon>
        <taxon>Cytophagales</taxon>
        <taxon>Hymenobacteraceae</taxon>
        <taxon>Hymenobacter</taxon>
    </lineage>
</organism>
<dbReference type="SUPFAM" id="SSF55729">
    <property type="entry name" value="Acyl-CoA N-acyltransferases (Nat)"/>
    <property type="match status" value="1"/>
</dbReference>
<accession>A0ABY4CVN2</accession>
<dbReference type="RefSeq" id="WP_243797304.1">
    <property type="nucleotide sequence ID" value="NZ_CP094669.1"/>
</dbReference>
<dbReference type="Pfam" id="PF13302">
    <property type="entry name" value="Acetyltransf_3"/>
    <property type="match status" value="1"/>
</dbReference>
<feature type="domain" description="N-acetyltransferase" evidence="1">
    <location>
        <begin position="7"/>
        <end position="173"/>
    </location>
</feature>
<reference evidence="2 3" key="1">
    <citation type="submission" date="2022-03" db="EMBL/GenBank/DDBJ databases">
        <title>Hymenobactersp. isolated from the air.</title>
        <authorList>
            <person name="Won M."/>
            <person name="Kwon S.-W."/>
        </authorList>
    </citation>
    <scope>NUCLEOTIDE SEQUENCE [LARGE SCALE GENOMIC DNA]</scope>
    <source>
        <strain evidence="2 3">KACC 21982</strain>
    </source>
</reference>
<name>A0ABY4CVN2_9BACT</name>
<keyword evidence="3" id="KW-1185">Reference proteome</keyword>